<gene>
    <name evidence="1" type="ORF">NBR_LOCUS15255</name>
</gene>
<evidence type="ECO:0000313" key="1">
    <source>
        <dbReference type="EMBL" id="VDL78849.1"/>
    </source>
</evidence>
<organism evidence="3">
    <name type="scientific">Nippostrongylus brasiliensis</name>
    <name type="common">Rat hookworm</name>
    <dbReference type="NCBI Taxonomy" id="27835"/>
    <lineage>
        <taxon>Eukaryota</taxon>
        <taxon>Metazoa</taxon>
        <taxon>Ecdysozoa</taxon>
        <taxon>Nematoda</taxon>
        <taxon>Chromadorea</taxon>
        <taxon>Rhabditida</taxon>
        <taxon>Rhabditina</taxon>
        <taxon>Rhabditomorpha</taxon>
        <taxon>Strongyloidea</taxon>
        <taxon>Heligmosomidae</taxon>
        <taxon>Nippostrongylus</taxon>
    </lineage>
</organism>
<reference evidence="3" key="1">
    <citation type="submission" date="2017-02" db="UniProtKB">
        <authorList>
            <consortium name="WormBaseParasite"/>
        </authorList>
    </citation>
    <scope>IDENTIFICATION</scope>
</reference>
<evidence type="ECO:0000313" key="3">
    <source>
        <dbReference type="WBParaSite" id="NBR_0001525401-mRNA-1"/>
    </source>
</evidence>
<name>A0A0N4YEV3_NIPBR</name>
<accession>A0A0N4YEV3</accession>
<proteinExistence type="predicted"/>
<dbReference type="WBParaSite" id="NBR_0001525401-mRNA-1">
    <property type="protein sequence ID" value="NBR_0001525401-mRNA-1"/>
    <property type="gene ID" value="NBR_0001525401"/>
</dbReference>
<reference evidence="1 2" key="2">
    <citation type="submission" date="2018-11" db="EMBL/GenBank/DDBJ databases">
        <authorList>
            <consortium name="Pathogen Informatics"/>
        </authorList>
    </citation>
    <scope>NUCLEOTIDE SEQUENCE [LARGE SCALE GENOMIC DNA]</scope>
</reference>
<keyword evidence="2" id="KW-1185">Reference proteome</keyword>
<sequence>MATYEPLLDADLLHTELLKTLDHKCDHVHLKLDTFFADIHAKIDNIEASLAKFAAVGVFMEEFNALKPALTAFVERTTPKSACIFCTLAENLDSHPSGRCPRYPGTYARTFQVSKMGLCGQCLKPEHGEDCKVVCGICRQPHNALLCPAKALHVQKNFKKRKF</sequence>
<dbReference type="Proteomes" id="UP000271162">
    <property type="component" value="Unassembled WGS sequence"/>
</dbReference>
<evidence type="ECO:0000313" key="2">
    <source>
        <dbReference type="Proteomes" id="UP000271162"/>
    </source>
</evidence>
<dbReference type="AlphaFoldDB" id="A0A0N4YEV3"/>
<dbReference type="EMBL" id="UYSL01021661">
    <property type="protein sequence ID" value="VDL78849.1"/>
    <property type="molecule type" value="Genomic_DNA"/>
</dbReference>
<protein>
    <submittedName>
        <fullName evidence="3">Nanos-type domain-containing protein</fullName>
    </submittedName>
</protein>